<proteinExistence type="predicted"/>
<gene>
    <name evidence="1" type="ORF">Taro_005346</name>
</gene>
<sequence length="132" mass="14294">MRQTLVSQPPLRSRRIGPSRLQKVARAQKRRFSPFWVGSILSKHAIGKLGFDDVKGRRKLLALAFSSKLLRPDPLLSVFQSSHCGLGFGGDEIWVGRSPPSSFSGVERGGAADSSCGAWSVRGSKEEAAEVS</sequence>
<reference evidence="1" key="1">
    <citation type="submission" date="2017-07" db="EMBL/GenBank/DDBJ databases">
        <title>Taro Niue Genome Assembly and Annotation.</title>
        <authorList>
            <person name="Atibalentja N."/>
            <person name="Keating K."/>
            <person name="Fields C.J."/>
        </authorList>
    </citation>
    <scope>NUCLEOTIDE SEQUENCE</scope>
    <source>
        <strain evidence="1">Niue_2</strain>
        <tissue evidence="1">Leaf</tissue>
    </source>
</reference>
<dbReference type="Proteomes" id="UP000652761">
    <property type="component" value="Unassembled WGS sequence"/>
</dbReference>
<protein>
    <submittedName>
        <fullName evidence="1">Uncharacterized protein</fullName>
    </submittedName>
</protein>
<keyword evidence="2" id="KW-1185">Reference proteome</keyword>
<evidence type="ECO:0000313" key="1">
    <source>
        <dbReference type="EMBL" id="MQL72999.1"/>
    </source>
</evidence>
<dbReference type="AlphaFoldDB" id="A0A843TXK5"/>
<organism evidence="1 2">
    <name type="scientific">Colocasia esculenta</name>
    <name type="common">Wild taro</name>
    <name type="synonym">Arum esculentum</name>
    <dbReference type="NCBI Taxonomy" id="4460"/>
    <lineage>
        <taxon>Eukaryota</taxon>
        <taxon>Viridiplantae</taxon>
        <taxon>Streptophyta</taxon>
        <taxon>Embryophyta</taxon>
        <taxon>Tracheophyta</taxon>
        <taxon>Spermatophyta</taxon>
        <taxon>Magnoliopsida</taxon>
        <taxon>Liliopsida</taxon>
        <taxon>Araceae</taxon>
        <taxon>Aroideae</taxon>
        <taxon>Colocasieae</taxon>
        <taxon>Colocasia</taxon>
    </lineage>
</organism>
<name>A0A843TXK5_COLES</name>
<comment type="caution">
    <text evidence="1">The sequence shown here is derived from an EMBL/GenBank/DDBJ whole genome shotgun (WGS) entry which is preliminary data.</text>
</comment>
<dbReference type="EMBL" id="NMUH01000149">
    <property type="protein sequence ID" value="MQL72999.1"/>
    <property type="molecule type" value="Genomic_DNA"/>
</dbReference>
<accession>A0A843TXK5</accession>
<evidence type="ECO:0000313" key="2">
    <source>
        <dbReference type="Proteomes" id="UP000652761"/>
    </source>
</evidence>